<keyword evidence="1" id="KW-0812">Transmembrane</keyword>
<organism evidence="2 3">
    <name type="scientific">Quisquiliibacterium transsilvanicum</name>
    <dbReference type="NCBI Taxonomy" id="1549638"/>
    <lineage>
        <taxon>Bacteria</taxon>
        <taxon>Pseudomonadati</taxon>
        <taxon>Pseudomonadota</taxon>
        <taxon>Betaproteobacteria</taxon>
        <taxon>Burkholderiales</taxon>
        <taxon>Burkholderiaceae</taxon>
        <taxon>Quisquiliibacterium</taxon>
    </lineage>
</organism>
<dbReference type="EMBL" id="JACHGB010000006">
    <property type="protein sequence ID" value="MBB5273396.1"/>
    <property type="molecule type" value="Genomic_DNA"/>
</dbReference>
<feature type="transmembrane region" description="Helical" evidence="1">
    <location>
        <begin position="115"/>
        <end position="144"/>
    </location>
</feature>
<evidence type="ECO:0000256" key="1">
    <source>
        <dbReference type="SAM" id="Phobius"/>
    </source>
</evidence>
<name>A0A7W8HL37_9BURK</name>
<keyword evidence="1" id="KW-1133">Transmembrane helix</keyword>
<evidence type="ECO:0000313" key="3">
    <source>
        <dbReference type="Proteomes" id="UP000532440"/>
    </source>
</evidence>
<accession>A0A7W8HL37</accession>
<dbReference type="Pfam" id="PF09955">
    <property type="entry name" value="DUF2189"/>
    <property type="match status" value="1"/>
</dbReference>
<reference evidence="2 3" key="1">
    <citation type="submission" date="2020-08" db="EMBL/GenBank/DDBJ databases">
        <title>Genomic Encyclopedia of Type Strains, Phase IV (KMG-IV): sequencing the most valuable type-strain genomes for metagenomic binning, comparative biology and taxonomic classification.</title>
        <authorList>
            <person name="Goeker M."/>
        </authorList>
    </citation>
    <scope>NUCLEOTIDE SEQUENCE [LARGE SCALE GENOMIC DNA]</scope>
    <source>
        <strain evidence="2 3">DSM 29781</strain>
    </source>
</reference>
<evidence type="ECO:0000313" key="2">
    <source>
        <dbReference type="EMBL" id="MBB5273396.1"/>
    </source>
</evidence>
<comment type="caution">
    <text evidence="2">The sequence shown here is derived from an EMBL/GenBank/DDBJ whole genome shotgun (WGS) entry which is preliminary data.</text>
</comment>
<feature type="transmembrane region" description="Helical" evidence="1">
    <location>
        <begin position="73"/>
        <end position="94"/>
    </location>
</feature>
<dbReference type="InterPro" id="IPR018692">
    <property type="entry name" value="DUF2189"/>
</dbReference>
<protein>
    <submittedName>
        <fullName evidence="2">Putative membrane protein</fullName>
    </submittedName>
</protein>
<dbReference type="RefSeq" id="WP_183969879.1">
    <property type="nucleotide sequence ID" value="NZ_BAABEW010000024.1"/>
</dbReference>
<dbReference type="AlphaFoldDB" id="A0A7W8HL37"/>
<dbReference type="Proteomes" id="UP000532440">
    <property type="component" value="Unassembled WGS sequence"/>
</dbReference>
<proteinExistence type="predicted"/>
<feature type="transmembrane region" description="Helical" evidence="1">
    <location>
        <begin position="48"/>
        <end position="67"/>
    </location>
</feature>
<feature type="transmembrane region" description="Helical" evidence="1">
    <location>
        <begin position="218"/>
        <end position="242"/>
    </location>
</feature>
<feature type="transmembrane region" description="Helical" evidence="1">
    <location>
        <begin position="168"/>
        <end position="194"/>
    </location>
</feature>
<sequence length="261" mass="28489">MGKAGQPDVIDDDAIARAPSVRTVEFSAPLRWLARGWDDFRATGFRGAFYGLVFALMGSAIALVYATRWQLTMGLTAGFFLVGPFVCTGIYELSRQRARAEPVSLPASLTCWRRNLGGVAFFAAILTFAMIVWARVSVVLFALFSTTDFPTLKGVVAQIASLQNLEFLLVWGGVGFVFATLVFSISVVSIPLMLDRRTDTMVAIFTSVRVLFANPGPVYLWAALIVLLIGSSLLLWFGLLVLTAPLVGHATWHAYRELVGD</sequence>
<keyword evidence="3" id="KW-1185">Reference proteome</keyword>
<keyword evidence="1" id="KW-0472">Membrane</keyword>
<gene>
    <name evidence="2" type="ORF">HNQ70_003424</name>
</gene>